<dbReference type="PROSITE" id="PS00409">
    <property type="entry name" value="PROKAR_NTER_METHYL"/>
    <property type="match status" value="1"/>
</dbReference>
<dbReference type="Pfam" id="PF12019">
    <property type="entry name" value="GspH"/>
    <property type="match status" value="1"/>
</dbReference>
<comment type="similarity">
    <text evidence="9">Belongs to the GSP H family.</text>
</comment>
<dbReference type="EMBL" id="QFFI01000003">
    <property type="protein sequence ID" value="PWG65272.1"/>
    <property type="molecule type" value="Genomic_DNA"/>
</dbReference>
<name>A0A2U2N845_9GAMM</name>
<evidence type="ECO:0000256" key="6">
    <source>
        <dbReference type="ARBA" id="ARBA00022692"/>
    </source>
</evidence>
<reference evidence="14 15" key="1">
    <citation type="submission" date="2018-05" db="EMBL/GenBank/DDBJ databases">
        <title>Spiribacter halobius sp. nov., a moderately halophilic bacterium isolated from marine solar saltern.</title>
        <authorList>
            <person name="Zheng W.-S."/>
            <person name="Lu D.-C."/>
            <person name="Du Z.-J."/>
        </authorList>
    </citation>
    <scope>NUCLEOTIDE SEQUENCE [LARGE SCALE GENOMIC DNA]</scope>
    <source>
        <strain evidence="14 15">E85</strain>
    </source>
</reference>
<feature type="transmembrane region" description="Helical" evidence="12">
    <location>
        <begin position="12"/>
        <end position="34"/>
    </location>
</feature>
<dbReference type="InterPro" id="IPR012902">
    <property type="entry name" value="N_methyl_site"/>
</dbReference>
<gene>
    <name evidence="14" type="ORF">DEM34_02355</name>
</gene>
<keyword evidence="8 12" id="KW-0472">Membrane</keyword>
<evidence type="ECO:0000256" key="11">
    <source>
        <dbReference type="SAM" id="MobiDB-lite"/>
    </source>
</evidence>
<organism evidence="14 15">
    <name type="scientific">Sediminicurvatus halobius</name>
    <dbReference type="NCBI Taxonomy" id="2182432"/>
    <lineage>
        <taxon>Bacteria</taxon>
        <taxon>Pseudomonadati</taxon>
        <taxon>Pseudomonadota</taxon>
        <taxon>Gammaproteobacteria</taxon>
        <taxon>Chromatiales</taxon>
        <taxon>Ectothiorhodospiraceae</taxon>
        <taxon>Sediminicurvatus</taxon>
    </lineage>
</organism>
<keyword evidence="15" id="KW-1185">Reference proteome</keyword>
<feature type="domain" description="General secretion pathway GspH" evidence="13">
    <location>
        <begin position="43"/>
        <end position="162"/>
    </location>
</feature>
<evidence type="ECO:0000313" key="15">
    <source>
        <dbReference type="Proteomes" id="UP000245474"/>
    </source>
</evidence>
<feature type="region of interest" description="Disordered" evidence="11">
    <location>
        <begin position="162"/>
        <end position="186"/>
    </location>
</feature>
<dbReference type="Pfam" id="PF07963">
    <property type="entry name" value="N_methyl"/>
    <property type="match status" value="1"/>
</dbReference>
<comment type="subcellular location">
    <subcellularLocation>
        <location evidence="1">Cell inner membrane</location>
        <topology evidence="1">Single-pass membrane protein</topology>
    </subcellularLocation>
</comment>
<dbReference type="GO" id="GO:0015628">
    <property type="term" value="P:protein secretion by the type II secretion system"/>
    <property type="evidence" value="ECO:0007669"/>
    <property type="project" value="InterPro"/>
</dbReference>
<dbReference type="AlphaFoldDB" id="A0A2U2N845"/>
<evidence type="ECO:0000256" key="12">
    <source>
        <dbReference type="SAM" id="Phobius"/>
    </source>
</evidence>
<dbReference type="RefSeq" id="WP_109676142.1">
    <property type="nucleotide sequence ID" value="NZ_CP086615.1"/>
</dbReference>
<comment type="caution">
    <text evidence="14">The sequence shown here is derived from an EMBL/GenBank/DDBJ whole genome shotgun (WGS) entry which is preliminary data.</text>
</comment>
<accession>A0A2U2N845</accession>
<evidence type="ECO:0000256" key="7">
    <source>
        <dbReference type="ARBA" id="ARBA00022989"/>
    </source>
</evidence>
<evidence type="ECO:0000259" key="13">
    <source>
        <dbReference type="Pfam" id="PF12019"/>
    </source>
</evidence>
<evidence type="ECO:0000256" key="1">
    <source>
        <dbReference type="ARBA" id="ARBA00004377"/>
    </source>
</evidence>
<evidence type="ECO:0000256" key="3">
    <source>
        <dbReference type="ARBA" id="ARBA00022475"/>
    </source>
</evidence>
<dbReference type="Proteomes" id="UP000245474">
    <property type="component" value="Unassembled WGS sequence"/>
</dbReference>
<dbReference type="SUPFAM" id="SSF54523">
    <property type="entry name" value="Pili subunits"/>
    <property type="match status" value="1"/>
</dbReference>
<keyword evidence="7 12" id="KW-1133">Transmembrane helix</keyword>
<evidence type="ECO:0000256" key="4">
    <source>
        <dbReference type="ARBA" id="ARBA00022481"/>
    </source>
</evidence>
<evidence type="ECO:0000256" key="10">
    <source>
        <dbReference type="ARBA" id="ARBA00030775"/>
    </source>
</evidence>
<dbReference type="NCBIfam" id="TIGR02532">
    <property type="entry name" value="IV_pilin_GFxxxE"/>
    <property type="match status" value="1"/>
</dbReference>
<keyword evidence="4" id="KW-0488">Methylation</keyword>
<evidence type="ECO:0000256" key="2">
    <source>
        <dbReference type="ARBA" id="ARBA00021549"/>
    </source>
</evidence>
<keyword evidence="5" id="KW-0997">Cell inner membrane</keyword>
<keyword evidence="6 12" id="KW-0812">Transmembrane</keyword>
<evidence type="ECO:0000256" key="9">
    <source>
        <dbReference type="ARBA" id="ARBA00025772"/>
    </source>
</evidence>
<evidence type="ECO:0000256" key="8">
    <source>
        <dbReference type="ARBA" id="ARBA00023136"/>
    </source>
</evidence>
<protein>
    <recommendedName>
        <fullName evidence="2">Type II secretion system protein H</fullName>
    </recommendedName>
    <alternativeName>
        <fullName evidence="10">General secretion pathway protein H</fullName>
    </alternativeName>
</protein>
<evidence type="ECO:0000256" key="5">
    <source>
        <dbReference type="ARBA" id="ARBA00022519"/>
    </source>
</evidence>
<dbReference type="GO" id="GO:0005886">
    <property type="term" value="C:plasma membrane"/>
    <property type="evidence" value="ECO:0007669"/>
    <property type="project" value="UniProtKB-SubCell"/>
</dbReference>
<dbReference type="GO" id="GO:0015627">
    <property type="term" value="C:type II protein secretion system complex"/>
    <property type="evidence" value="ECO:0007669"/>
    <property type="project" value="InterPro"/>
</dbReference>
<dbReference type="InterPro" id="IPR045584">
    <property type="entry name" value="Pilin-like"/>
</dbReference>
<keyword evidence="3" id="KW-1003">Cell membrane</keyword>
<dbReference type="InterPro" id="IPR022346">
    <property type="entry name" value="T2SS_GspH"/>
</dbReference>
<sequence>MTRTGGFTLVELMVTLAVAAILLSVGVPSFQALIRDNRLTGANNELVTAINAARSEAVRQGVTMTLCASTDASSCGGSDWDGGWLLFADADGDGTRDASESILRSQASAPTGVAISTTGFGSAGAIQYMASGFIAGADEGSFVFCDDRGAGEARAINLNASGRPSQALDQDGDGVVENHDGNAVSC</sequence>
<proteinExistence type="inferred from homology"/>
<evidence type="ECO:0000313" key="14">
    <source>
        <dbReference type="EMBL" id="PWG65272.1"/>
    </source>
</evidence>
<dbReference type="Gene3D" id="3.55.40.10">
    <property type="entry name" value="minor pseudopilin epsh domain"/>
    <property type="match status" value="1"/>
</dbReference>